<evidence type="ECO:0000256" key="7">
    <source>
        <dbReference type="ARBA" id="ARBA00022918"/>
    </source>
</evidence>
<dbReference type="FunFam" id="3.10.10.10:FF:000007">
    <property type="entry name" value="Retrovirus-related Pol polyprotein from transposon 17.6-like Protein"/>
    <property type="match status" value="1"/>
</dbReference>
<dbReference type="Proteomes" id="UP000235145">
    <property type="component" value="Unassembled WGS sequence"/>
</dbReference>
<accession>A0A9R1WNA6</accession>
<keyword evidence="8" id="KW-0863">Zinc-finger</keyword>
<evidence type="ECO:0000259" key="12">
    <source>
        <dbReference type="PROSITE" id="PS50878"/>
    </source>
</evidence>
<dbReference type="InterPro" id="IPR043502">
    <property type="entry name" value="DNA/RNA_pol_sf"/>
</dbReference>
<dbReference type="InterPro" id="IPR001995">
    <property type="entry name" value="Peptidase_A2_cat"/>
</dbReference>
<evidence type="ECO:0000313" key="13">
    <source>
        <dbReference type="EMBL" id="KAJ0185770.1"/>
    </source>
</evidence>
<evidence type="ECO:0000256" key="6">
    <source>
        <dbReference type="ARBA" id="ARBA00022801"/>
    </source>
</evidence>
<dbReference type="GO" id="GO:0003964">
    <property type="term" value="F:RNA-directed DNA polymerase activity"/>
    <property type="evidence" value="ECO:0007669"/>
    <property type="project" value="UniProtKB-KW"/>
</dbReference>
<dbReference type="InterPro" id="IPR000477">
    <property type="entry name" value="RT_dom"/>
</dbReference>
<evidence type="ECO:0000256" key="2">
    <source>
        <dbReference type="ARBA" id="ARBA00022679"/>
    </source>
</evidence>
<dbReference type="InterPro" id="IPR018061">
    <property type="entry name" value="Retropepsins"/>
</dbReference>
<name>A0A9R1WNA6_LACSA</name>
<keyword evidence="8" id="KW-0479">Metal-binding</keyword>
<dbReference type="CDD" id="cd01647">
    <property type="entry name" value="RT_LTR"/>
    <property type="match status" value="1"/>
</dbReference>
<dbReference type="Pfam" id="PF22909">
    <property type="entry name" value="Caulimovir_coat_dom"/>
    <property type="match status" value="1"/>
</dbReference>
<dbReference type="Pfam" id="PF00077">
    <property type="entry name" value="RVP"/>
    <property type="match status" value="1"/>
</dbReference>
<dbReference type="InterPro" id="IPR056648">
    <property type="entry name" value="DUF7746"/>
</dbReference>
<dbReference type="SUPFAM" id="SSF50630">
    <property type="entry name" value="Acid proteases"/>
    <property type="match status" value="1"/>
</dbReference>
<keyword evidence="14" id="KW-1185">Reference proteome</keyword>
<dbReference type="GO" id="GO:0006508">
    <property type="term" value="P:proteolysis"/>
    <property type="evidence" value="ECO:0007669"/>
    <property type="project" value="UniProtKB-KW"/>
</dbReference>
<evidence type="ECO:0000256" key="9">
    <source>
        <dbReference type="SAM" id="Coils"/>
    </source>
</evidence>
<dbReference type="CDD" id="cd00303">
    <property type="entry name" value="retropepsin_like"/>
    <property type="match status" value="1"/>
</dbReference>
<dbReference type="PANTHER" id="PTHR33054:SF9">
    <property type="entry name" value="CCHC-TYPE DOMAIN-CONTAINING PROTEIN"/>
    <property type="match status" value="1"/>
</dbReference>
<feature type="domain" description="CCHC-type" evidence="10">
    <location>
        <begin position="485"/>
        <end position="498"/>
    </location>
</feature>
<dbReference type="Pfam" id="PF24925">
    <property type="entry name" value="DUF7746"/>
    <property type="match status" value="1"/>
</dbReference>
<sequence>MFIATPLVQAPNQLTTEKGLQKIIYQNNYANETLSSITEYLVKIEEKIFKDKNVNKQDMASTSNLSFVPCQIDGNFNLGNTDLINELEKRLSKLHISNTNNINTLTNEESENSDINSETNFETLAQQFDTNDDINQLTNDFSNLNKIHQSKQSTFGKNPKPTIRNYWNRPSLPDVQLEERSFQFDRSQYDGNSVYEWNIDGHSKHQIMNIVQEMTMAANAYKAHNNTQLQIVNIITSGFTGSLKDWWDFYISQEEKDYILSAKKTIIKQENNQQIQTFEDDMVNTLIFAIIKNFVGDPTTFQEKTSEILMNLHCRKLTDFRWYKDNYLVKVFSRPDCKESYWKERFITGLPKLFAERVRQKLRENFNNTIPYQNLTYGDLINYINKEGLAVCADLRFKEKLKKDRINSKNELGNFCQQYGYQPLNGPSTSKSKIFKKRSSKYFKKKKYNLPESYKRGKDYASKSKKPYRLNYKKSKKKSKDIIICHKCGCNGHTTNNCYAKTKINELNVSEDLKEQIRKIILNTDSDSDESISDFQTNDLNILENTTSSSEDSNICECIGKCHCSNLINVITSSSINVLSQDDKDLLNSLDSIKDKNIQELLIKQMLNKTNNITPANNENFNLKNIYERFTEAKPISMQELQEELKIVKQEIKEIKNKILILEKEKPSTFKNKNIEINNKEENKIENVTIGKLINNQVSQKWNTQITLIKDNFKINLTALIDSGADMNCIQEEIFPTQFYEKTTSRLTGAGGTKLIVNYKVSDVHICNNQDYCYKTHLILVKDLSSPLILGTPFITNLYPFMVHDDGIRTNVFGKEIIFKFCEPPLYSTINVLNYKTQQAKYLINEINNVRINNQLSDNNIQNKITGLKLKFEKNVCSNIPNAFWNRKQHIVKLPYIKFFNEKDIPSKSRAIHMNNELESHCKNEIQDLINKKLIRPSKSPWSCSAFYVMNAAELERGSPRLVINYKPLNKVLEWIRYPIPNKRNLLKKLYDSKIFSKFDMKSGFWQIQLPEEDKYKTGFNVPFGHFEWNVMPFGLKNAPYEFQNIMNDIITPISSFAIAYIDDVLIFSKSIDQHFKHLNQFHDLIYQNGLAVSATKMHLFKNKIHLGIICKPLYNRLKDNPEPWTQKHTDIIKYIKQKVLTLPCLNLPHPDAKIIVETDASDIGFGGILKQKFVNSTEEQLVRYYSGAWNDTQKNYSTVKKEILSIVLCIKKFEDDLFMKSFLLRIDCQSAKTILEKDVKNIISKQIFARWQALLGKMSLPSSSKPDDKKSVSQNLVPVSQKLVPFQNQNRFSPLTPTSKNSQLYSNILQSKLVTPKFTSTDTISPFAKPITPQTQKSVTPSPSTKTPYVLNPNFLRVQILEDFQIHKLHQGFHVLTNHLFGQGKTFYVDSYKTREYYQAILQESGSVNFVHRSNSKEGNIDFSKAHIIKIISPESWVPNLHSEKPLISYPAYPKFSYYDYQDAWTKAFFIRNYSHSWFIFFDLNFNCEYPRWFINWYKYMGILPNYLPKEIYAGYLKFKELFIQQIP</sequence>
<evidence type="ECO:0000256" key="8">
    <source>
        <dbReference type="PROSITE-ProRule" id="PRU00047"/>
    </source>
</evidence>
<dbReference type="PROSITE" id="PS50158">
    <property type="entry name" value="ZF_CCHC"/>
    <property type="match status" value="1"/>
</dbReference>
<evidence type="ECO:0008006" key="15">
    <source>
        <dbReference type="Google" id="ProtNLM"/>
    </source>
</evidence>
<keyword evidence="9" id="KW-0175">Coiled coil</keyword>
<dbReference type="Gene3D" id="2.40.70.10">
    <property type="entry name" value="Acid Proteases"/>
    <property type="match status" value="1"/>
</dbReference>
<dbReference type="GO" id="GO:0004519">
    <property type="term" value="F:endonuclease activity"/>
    <property type="evidence" value="ECO:0007669"/>
    <property type="project" value="UniProtKB-KW"/>
</dbReference>
<dbReference type="PROSITE" id="PS50175">
    <property type="entry name" value="ASP_PROT_RETROV"/>
    <property type="match status" value="1"/>
</dbReference>
<keyword evidence="5" id="KW-0255">Endonuclease</keyword>
<dbReference type="Pfam" id="PF17919">
    <property type="entry name" value="RT_RNaseH_2"/>
    <property type="match status" value="1"/>
</dbReference>
<evidence type="ECO:0000256" key="5">
    <source>
        <dbReference type="ARBA" id="ARBA00022759"/>
    </source>
</evidence>
<proteinExistence type="predicted"/>
<feature type="coiled-coil region" evidence="9">
    <location>
        <begin position="638"/>
        <end position="665"/>
    </location>
</feature>
<protein>
    <recommendedName>
        <fullName evidence="15">Reverse transcriptase</fullName>
    </recommendedName>
</protein>
<keyword evidence="1" id="KW-0645">Protease</keyword>
<dbReference type="InterPro" id="IPR021109">
    <property type="entry name" value="Peptidase_aspartic_dom_sf"/>
</dbReference>
<dbReference type="Gene3D" id="3.30.70.270">
    <property type="match status" value="1"/>
</dbReference>
<keyword evidence="3" id="KW-0548">Nucleotidyltransferase</keyword>
<feature type="domain" description="Peptidase A2" evidence="11">
    <location>
        <begin position="717"/>
        <end position="817"/>
    </location>
</feature>
<gene>
    <name evidence="13" type="ORF">LSAT_V11C900485080</name>
</gene>
<reference evidence="13 14" key="1">
    <citation type="journal article" date="2017" name="Nat. Commun.">
        <title>Genome assembly with in vitro proximity ligation data and whole-genome triplication in lettuce.</title>
        <authorList>
            <person name="Reyes-Chin-Wo S."/>
            <person name="Wang Z."/>
            <person name="Yang X."/>
            <person name="Kozik A."/>
            <person name="Arikit S."/>
            <person name="Song C."/>
            <person name="Xia L."/>
            <person name="Froenicke L."/>
            <person name="Lavelle D.O."/>
            <person name="Truco M.J."/>
            <person name="Xia R."/>
            <person name="Zhu S."/>
            <person name="Xu C."/>
            <person name="Xu H."/>
            <person name="Xu X."/>
            <person name="Cox K."/>
            <person name="Korf I."/>
            <person name="Meyers B.C."/>
            <person name="Michelmore R.W."/>
        </authorList>
    </citation>
    <scope>NUCLEOTIDE SEQUENCE [LARGE SCALE GENOMIC DNA]</scope>
    <source>
        <strain evidence="14">cv. Salinas</strain>
        <tissue evidence="13">Seedlings</tissue>
    </source>
</reference>
<feature type="domain" description="Reverse transcriptase" evidence="12">
    <location>
        <begin position="931"/>
        <end position="1130"/>
    </location>
</feature>
<keyword evidence="4" id="KW-0540">Nuclease</keyword>
<dbReference type="Gene3D" id="3.10.10.10">
    <property type="entry name" value="HIV Type 1 Reverse Transcriptase, subunit A, domain 1"/>
    <property type="match status" value="1"/>
</dbReference>
<evidence type="ECO:0000259" key="11">
    <source>
        <dbReference type="PROSITE" id="PS50175"/>
    </source>
</evidence>
<dbReference type="SUPFAM" id="SSF56672">
    <property type="entry name" value="DNA/RNA polymerases"/>
    <property type="match status" value="1"/>
</dbReference>
<dbReference type="PANTHER" id="PTHR33054">
    <property type="entry name" value="CCHC-TYPE DOMAIN-CONTAINING PROTEIN"/>
    <property type="match status" value="1"/>
</dbReference>
<keyword evidence="8" id="KW-0862">Zinc</keyword>
<dbReference type="Pfam" id="PF00078">
    <property type="entry name" value="RVT_1"/>
    <property type="match status" value="1"/>
</dbReference>
<comment type="caution">
    <text evidence="13">The sequence shown here is derived from an EMBL/GenBank/DDBJ whole genome shotgun (WGS) entry which is preliminary data.</text>
</comment>
<dbReference type="GO" id="GO:0008270">
    <property type="term" value="F:zinc ion binding"/>
    <property type="evidence" value="ECO:0007669"/>
    <property type="project" value="UniProtKB-KW"/>
</dbReference>
<keyword evidence="2" id="KW-0808">Transferase</keyword>
<dbReference type="GO" id="GO:0004190">
    <property type="term" value="F:aspartic-type endopeptidase activity"/>
    <property type="evidence" value="ECO:0007669"/>
    <property type="project" value="InterPro"/>
</dbReference>
<keyword evidence="6" id="KW-0378">Hydrolase</keyword>
<evidence type="ECO:0000256" key="1">
    <source>
        <dbReference type="ARBA" id="ARBA00022670"/>
    </source>
</evidence>
<dbReference type="InterPro" id="IPR001878">
    <property type="entry name" value="Znf_CCHC"/>
</dbReference>
<evidence type="ECO:0000259" key="10">
    <source>
        <dbReference type="PROSITE" id="PS50158"/>
    </source>
</evidence>
<dbReference type="GO" id="GO:0003676">
    <property type="term" value="F:nucleic acid binding"/>
    <property type="evidence" value="ECO:0007669"/>
    <property type="project" value="InterPro"/>
</dbReference>
<keyword evidence="7" id="KW-0695">RNA-directed DNA polymerase</keyword>
<dbReference type="PROSITE" id="PS50878">
    <property type="entry name" value="RT_POL"/>
    <property type="match status" value="1"/>
</dbReference>
<dbReference type="InterPro" id="IPR043128">
    <property type="entry name" value="Rev_trsase/Diguanyl_cyclase"/>
</dbReference>
<evidence type="ECO:0000256" key="4">
    <source>
        <dbReference type="ARBA" id="ARBA00022722"/>
    </source>
</evidence>
<organism evidence="13 14">
    <name type="scientific">Lactuca sativa</name>
    <name type="common">Garden lettuce</name>
    <dbReference type="NCBI Taxonomy" id="4236"/>
    <lineage>
        <taxon>Eukaryota</taxon>
        <taxon>Viridiplantae</taxon>
        <taxon>Streptophyta</taxon>
        <taxon>Embryophyta</taxon>
        <taxon>Tracheophyta</taxon>
        <taxon>Spermatophyta</taxon>
        <taxon>Magnoliopsida</taxon>
        <taxon>eudicotyledons</taxon>
        <taxon>Gunneridae</taxon>
        <taxon>Pentapetalae</taxon>
        <taxon>asterids</taxon>
        <taxon>campanulids</taxon>
        <taxon>Asterales</taxon>
        <taxon>Asteraceae</taxon>
        <taxon>Cichorioideae</taxon>
        <taxon>Cichorieae</taxon>
        <taxon>Lactucinae</taxon>
        <taxon>Lactuca</taxon>
    </lineage>
</organism>
<dbReference type="EMBL" id="NBSK02000009">
    <property type="protein sequence ID" value="KAJ0185770.1"/>
    <property type="molecule type" value="Genomic_DNA"/>
</dbReference>
<evidence type="ECO:0000313" key="14">
    <source>
        <dbReference type="Proteomes" id="UP000235145"/>
    </source>
</evidence>
<dbReference type="InterPro" id="IPR041577">
    <property type="entry name" value="RT_RNaseH_2"/>
</dbReference>
<evidence type="ECO:0000256" key="3">
    <source>
        <dbReference type="ARBA" id="ARBA00022695"/>
    </source>
</evidence>